<proteinExistence type="predicted"/>
<evidence type="ECO:0000256" key="1">
    <source>
        <dbReference type="SAM" id="MobiDB-lite"/>
    </source>
</evidence>
<feature type="region of interest" description="Disordered" evidence="1">
    <location>
        <begin position="1"/>
        <end position="42"/>
    </location>
</feature>
<evidence type="ECO:0000313" key="2">
    <source>
        <dbReference type="EMBL" id="KAF2817877.1"/>
    </source>
</evidence>
<dbReference type="Proteomes" id="UP000504636">
    <property type="component" value="Unplaced"/>
</dbReference>
<dbReference type="RefSeq" id="XP_033584841.1">
    <property type="nucleotide sequence ID" value="XM_033721664.1"/>
</dbReference>
<dbReference type="AlphaFoldDB" id="A0A6A6ZCE6"/>
<organism evidence="2">
    <name type="scientific">Mytilinidion resinicola</name>
    <dbReference type="NCBI Taxonomy" id="574789"/>
    <lineage>
        <taxon>Eukaryota</taxon>
        <taxon>Fungi</taxon>
        <taxon>Dikarya</taxon>
        <taxon>Ascomycota</taxon>
        <taxon>Pezizomycotina</taxon>
        <taxon>Dothideomycetes</taxon>
        <taxon>Pleosporomycetidae</taxon>
        <taxon>Mytilinidiales</taxon>
        <taxon>Mytilinidiaceae</taxon>
        <taxon>Mytilinidion</taxon>
    </lineage>
</organism>
<reference evidence="4" key="3">
    <citation type="submission" date="2025-04" db="UniProtKB">
        <authorList>
            <consortium name="RefSeq"/>
        </authorList>
    </citation>
    <scope>IDENTIFICATION</scope>
    <source>
        <strain evidence="4">CBS 304.34</strain>
    </source>
</reference>
<keyword evidence="3" id="KW-1185">Reference proteome</keyword>
<gene>
    <name evidence="2 4" type="ORF">BDZ99DRAFT_470822</name>
</gene>
<reference evidence="4" key="2">
    <citation type="submission" date="2020-04" db="EMBL/GenBank/DDBJ databases">
        <authorList>
            <consortium name="NCBI Genome Project"/>
        </authorList>
    </citation>
    <scope>NUCLEOTIDE SEQUENCE</scope>
    <source>
        <strain evidence="4">CBS 304.34</strain>
    </source>
</reference>
<sequence>MSSVANGNGNCAPAGQRDRARLPLQLERRPAKKQKKFGRSGVACQKKATLGNSPEVKASLKAEGSTEALPVELELMMLENLFKKMKGATPECTLLESSSGVRSALTLSGDSALVATYRTLRRIRGLSPLVNKVFFKTVGPFRGNWKDILRLYKNKSVPNAAANTIPWEHIGKDILEDVPFSYIYAASVLSYLQHATGLQAVVFASCSSTSSCPVALDSFCGLQIGRILSIVARIG</sequence>
<dbReference type="GeneID" id="54462557"/>
<feature type="compositionally biased region" description="Basic and acidic residues" evidence="1">
    <location>
        <begin position="16"/>
        <end position="29"/>
    </location>
</feature>
<evidence type="ECO:0000313" key="3">
    <source>
        <dbReference type="Proteomes" id="UP000504636"/>
    </source>
</evidence>
<name>A0A6A6ZCE6_9PEZI</name>
<dbReference type="EMBL" id="MU003692">
    <property type="protein sequence ID" value="KAF2817877.1"/>
    <property type="molecule type" value="Genomic_DNA"/>
</dbReference>
<reference evidence="2 4" key="1">
    <citation type="journal article" date="2020" name="Stud. Mycol.">
        <title>101 Dothideomycetes genomes: a test case for predicting lifestyles and emergence of pathogens.</title>
        <authorList>
            <person name="Haridas S."/>
            <person name="Albert R."/>
            <person name="Binder M."/>
            <person name="Bloem J."/>
            <person name="Labutti K."/>
            <person name="Salamov A."/>
            <person name="Andreopoulos B."/>
            <person name="Baker S."/>
            <person name="Barry K."/>
            <person name="Bills G."/>
            <person name="Bluhm B."/>
            <person name="Cannon C."/>
            <person name="Castanera R."/>
            <person name="Culley D."/>
            <person name="Daum C."/>
            <person name="Ezra D."/>
            <person name="Gonzalez J."/>
            <person name="Henrissat B."/>
            <person name="Kuo A."/>
            <person name="Liang C."/>
            <person name="Lipzen A."/>
            <person name="Lutzoni F."/>
            <person name="Magnuson J."/>
            <person name="Mondo S."/>
            <person name="Nolan M."/>
            <person name="Ohm R."/>
            <person name="Pangilinan J."/>
            <person name="Park H.-J."/>
            <person name="Ramirez L."/>
            <person name="Alfaro M."/>
            <person name="Sun H."/>
            <person name="Tritt A."/>
            <person name="Yoshinaga Y."/>
            <person name="Zwiers L.-H."/>
            <person name="Turgeon B."/>
            <person name="Goodwin S."/>
            <person name="Spatafora J."/>
            <person name="Crous P."/>
            <person name="Grigoriev I."/>
        </authorList>
    </citation>
    <scope>NUCLEOTIDE SEQUENCE</scope>
    <source>
        <strain evidence="2 4">CBS 304.34</strain>
    </source>
</reference>
<evidence type="ECO:0000313" key="4">
    <source>
        <dbReference type="RefSeq" id="XP_033584841.1"/>
    </source>
</evidence>
<accession>A0A6A6ZCE6</accession>
<protein>
    <submittedName>
        <fullName evidence="2 4">Uncharacterized protein</fullName>
    </submittedName>
</protein>